<keyword evidence="1" id="KW-0812">Transmembrane</keyword>
<organism evidence="2 3">
    <name type="scientific">Allorhizobium borbori</name>
    <dbReference type="NCBI Taxonomy" id="485907"/>
    <lineage>
        <taxon>Bacteria</taxon>
        <taxon>Pseudomonadati</taxon>
        <taxon>Pseudomonadota</taxon>
        <taxon>Alphaproteobacteria</taxon>
        <taxon>Hyphomicrobiales</taxon>
        <taxon>Rhizobiaceae</taxon>
        <taxon>Rhizobium/Agrobacterium group</taxon>
        <taxon>Allorhizobium</taxon>
    </lineage>
</organism>
<reference evidence="2 3" key="1">
    <citation type="submission" date="2020-08" db="EMBL/GenBank/DDBJ databases">
        <title>Genomic Encyclopedia of Type Strains, Phase IV (KMG-IV): sequencing the most valuable type-strain genomes for metagenomic binning, comparative biology and taxonomic classification.</title>
        <authorList>
            <person name="Goeker M."/>
        </authorList>
    </citation>
    <scope>NUCLEOTIDE SEQUENCE [LARGE SCALE GENOMIC DNA]</scope>
    <source>
        <strain evidence="2 3">DSM 26385</strain>
    </source>
</reference>
<keyword evidence="1" id="KW-1133">Transmembrane helix</keyword>
<comment type="caution">
    <text evidence="2">The sequence shown here is derived from an EMBL/GenBank/DDBJ whole genome shotgun (WGS) entry which is preliminary data.</text>
</comment>
<dbReference type="AlphaFoldDB" id="A0A7W6JZY0"/>
<gene>
    <name evidence="2" type="ORF">GGQ66_000086</name>
</gene>
<name>A0A7W6JZY0_9HYPH</name>
<evidence type="ECO:0000256" key="1">
    <source>
        <dbReference type="SAM" id="Phobius"/>
    </source>
</evidence>
<sequence length="199" mass="21292">MTTPVGGTGSGAHDEVLAGEYVLGALAPDMERVVAARLKTDRQFAAIVRRWQDNLTDVNDSEADPWLIAASSRISGAPSVVDLALPKRTLRHSFTLWRSVGITLLGLLAVYTIFTMQNPARTTTTASLPVVNATYDPVAARVGMDTATSVNTLSKIWIIDASNQAHLVGELPSNGFITLDDTMKRMMDQGATLAVAPAR</sequence>
<keyword evidence="3" id="KW-1185">Reference proteome</keyword>
<keyword evidence="1" id="KW-0472">Membrane</keyword>
<proteinExistence type="predicted"/>
<dbReference type="EMBL" id="JACIDU010000001">
    <property type="protein sequence ID" value="MBB4101570.1"/>
    <property type="molecule type" value="Genomic_DNA"/>
</dbReference>
<protein>
    <submittedName>
        <fullName evidence="2">Anti-sigma-K factor RskA</fullName>
    </submittedName>
</protein>
<dbReference type="Proteomes" id="UP000584824">
    <property type="component" value="Unassembled WGS sequence"/>
</dbReference>
<dbReference type="RefSeq" id="WP_183788297.1">
    <property type="nucleotide sequence ID" value="NZ_JACIDU010000001.1"/>
</dbReference>
<evidence type="ECO:0000313" key="3">
    <source>
        <dbReference type="Proteomes" id="UP000584824"/>
    </source>
</evidence>
<evidence type="ECO:0000313" key="2">
    <source>
        <dbReference type="EMBL" id="MBB4101570.1"/>
    </source>
</evidence>
<accession>A0A7W6JZY0</accession>
<feature type="transmembrane region" description="Helical" evidence="1">
    <location>
        <begin position="95"/>
        <end position="114"/>
    </location>
</feature>